<evidence type="ECO:0000313" key="10">
    <source>
        <dbReference type="Proteomes" id="UP000053110"/>
    </source>
</evidence>
<feature type="transmembrane region" description="Helical" evidence="4">
    <location>
        <begin position="7"/>
        <end position="26"/>
    </location>
</feature>
<dbReference type="SUPFAM" id="SSF64268">
    <property type="entry name" value="PX domain"/>
    <property type="match status" value="1"/>
</dbReference>
<evidence type="ECO:0000259" key="6">
    <source>
        <dbReference type="PROSITE" id="PS50195"/>
    </source>
</evidence>
<dbReference type="InterPro" id="IPR044926">
    <property type="entry name" value="RGS_subdomain_2"/>
</dbReference>
<feature type="coiled-coil region" evidence="2">
    <location>
        <begin position="832"/>
        <end position="859"/>
    </location>
</feature>
<feature type="compositionally biased region" description="Low complexity" evidence="3">
    <location>
        <begin position="587"/>
        <end position="601"/>
    </location>
</feature>
<dbReference type="Proteomes" id="UP000053110">
    <property type="component" value="Unassembled WGS sequence"/>
</dbReference>
<reference evidence="10" key="1">
    <citation type="journal article" date="2013" name="Nat. Genet.">
        <title>The wheat powdery mildew genome shows the unique evolution of an obligate biotroph.</title>
        <authorList>
            <person name="Wicker T."/>
            <person name="Oberhaensli S."/>
            <person name="Parlange F."/>
            <person name="Buchmann J.P."/>
            <person name="Shatalina M."/>
            <person name="Roffler S."/>
            <person name="Ben-David R."/>
            <person name="Dolezel J."/>
            <person name="Simkova H."/>
            <person name="Schulze-Lefert P."/>
            <person name="Spanu P.D."/>
            <person name="Bruggmann R."/>
            <person name="Amselem J."/>
            <person name="Quesneville H."/>
            <person name="Ver Loren van Themaat E."/>
            <person name="Paape T."/>
            <person name="Shimizu K.K."/>
            <person name="Keller B."/>
        </authorList>
    </citation>
    <scope>NUCLEOTIDE SEQUENCE [LARGE SCALE GENOMIC DNA]</scope>
    <source>
        <strain evidence="10">96224</strain>
    </source>
</reference>
<evidence type="ECO:0000256" key="4">
    <source>
        <dbReference type="SAM" id="Phobius"/>
    </source>
</evidence>
<dbReference type="InterPro" id="IPR001683">
    <property type="entry name" value="PX_dom"/>
</dbReference>
<dbReference type="PROSITE" id="PS50132">
    <property type="entry name" value="RGS"/>
    <property type="match status" value="1"/>
</dbReference>
<evidence type="ECO:0000313" key="8">
    <source>
        <dbReference type="EMBL" id="EPQ66700.1"/>
    </source>
</evidence>
<evidence type="ECO:0000259" key="7">
    <source>
        <dbReference type="PROSITE" id="PS51207"/>
    </source>
</evidence>
<dbReference type="PANTHER" id="PTHR22775:SF3">
    <property type="entry name" value="SORTING NEXIN-13"/>
    <property type="match status" value="1"/>
</dbReference>
<sequence length="1230" mass="140130">MEFRRRDVSLIGIACFFAWSCAVNWIPTFRWVSYAFILGLLLPVFGLIALLILTSRGSQYDATIRIQRPKSVAFLAPKVWKKEVASLRKRHNYEKKPLHPTSPTISSAIDDLLEHISRDFIESWYSSISKNPNFINEVDRTMRQALGSLRDSLTSLDLTATITTRFVPILTAHFRDYSKAEMAIRGKYRNRTVTESEELDLAIAAKYNDGQLHPAASLEYSDTKLVQQCHLRNKTKELLPFLLPERILASRAASALITELIACAVLSPVMQILAEPDTWNQIMESYGKSVLQDRSTVKKLRFALDQHTSFAPRTTRKVNFPRLVPGDHERNFEKFIRAIQKVNNLSDARRFRSELSSLLKKDSQQDRIDPVYLKRLKIGKRLLDQRVNLLAAGGETTRPTHEPSDNRALPGFEKATLLDLLHDTSGLTYFMEFMDRQNLLPLVQFWIVVEGFRTPLEDDFADDIPAALPSWDEVDRKDLALINDAYLLKSELKIPDSSRQIVLEFLKAGKNASSKQYYLARRAILRAQTAALEIMQDEHFQNFKKSDLFYKCLTSRETSKSPIPVKSSSAIPKLEPSTKYNQMPMQSSSSQSLSPKASSISRESSKIFPNNRELRRQANSVDFTTPSNRLESKTYSRRSFDTNASACFNEDNFDTEALNNSVYSSDHDIHSSIPDKQVIKSMEAALNSIMGFESNVEELRNSLFGDDEYSQFHRTPPRIYSSRSSFEGKKLGISDSKPEKVEKPNISSLGLVNMSSRIGVFTDDDLFPDEEKFISDEHEDSDENPLDYEDVVHEAAPGDLGLAEAISALTVDIERLFSQDAVVDSMTRKAELTNNTAELRILKKSKASLQREIRHKELQRRQYVIQESDNSLYGRSTVRIKSIAVGKDEDGKDFATYIIEVQRKAGEQMPAATWTINRRYSEFLELNQKLREKYASTRTLEFPRRRMVMKLQADFLHRRRLALERYLREILLLPEICRSRELRTFLSESAVIPGNVSAQENDDKKKDLMTRFYNSVTDGMEDILGNIPVFDQLSVAGQNLISVASQQWMTMPATVGEDSLHAAEAEFELNAFENKELEPFVKPICDIFLEVFELNRGNNWLRGRAVVVVLHQLLGGTIERKARENIKGLCSEEAIVKYINNLRDTLWPDGQFKKEFKLRTSAEKSKSRTEASLILATLVPDLAASVVGRVNAQAASRRLFATFNNPRLNLHLTFTLFDEILDVLFGLKAI</sequence>
<organism evidence="9">
    <name type="scientific">Blumeria graminis f. sp. tritici 96224</name>
    <dbReference type="NCBI Taxonomy" id="1268274"/>
    <lineage>
        <taxon>Eukaryota</taxon>
        <taxon>Fungi</taxon>
        <taxon>Dikarya</taxon>
        <taxon>Ascomycota</taxon>
        <taxon>Pezizomycotina</taxon>
        <taxon>Leotiomycetes</taxon>
        <taxon>Erysiphales</taxon>
        <taxon>Erysiphaceae</taxon>
        <taxon>Blumeria</taxon>
    </lineage>
</organism>
<dbReference type="Pfam" id="PF08628">
    <property type="entry name" value="Nexin_C"/>
    <property type="match status" value="1"/>
</dbReference>
<accession>A0A061HQW1</accession>
<keyword evidence="4" id="KW-0472">Membrane</keyword>
<keyword evidence="4" id="KW-0812">Transmembrane</keyword>
<dbReference type="InterPro" id="IPR036871">
    <property type="entry name" value="PX_dom_sf"/>
</dbReference>
<evidence type="ECO:0000256" key="1">
    <source>
        <dbReference type="ARBA" id="ARBA00010883"/>
    </source>
</evidence>
<comment type="similarity">
    <text evidence="1">Belongs to the sorting nexin family.</text>
</comment>
<evidence type="ECO:0000256" key="2">
    <source>
        <dbReference type="SAM" id="Coils"/>
    </source>
</evidence>
<name>A0A061HQW1_BLUGR</name>
<dbReference type="Gene3D" id="3.30.1520.10">
    <property type="entry name" value="Phox-like domain"/>
    <property type="match status" value="1"/>
</dbReference>
<dbReference type="InterPro" id="IPR013937">
    <property type="entry name" value="Sorting_nexin_C"/>
</dbReference>
<dbReference type="InterPro" id="IPR003114">
    <property type="entry name" value="Phox_assoc"/>
</dbReference>
<dbReference type="CDD" id="cd06876">
    <property type="entry name" value="PX_MDM1p"/>
    <property type="match status" value="1"/>
</dbReference>
<dbReference type="EMBL" id="KE374990">
    <property type="protein sequence ID" value="EPQ66700.1"/>
    <property type="molecule type" value="Genomic_DNA"/>
</dbReference>
<dbReference type="SMART" id="SM00315">
    <property type="entry name" value="RGS"/>
    <property type="match status" value="1"/>
</dbReference>
<dbReference type="SUPFAM" id="SSF48097">
    <property type="entry name" value="Regulator of G-protein signaling, RGS"/>
    <property type="match status" value="1"/>
</dbReference>
<proteinExistence type="inferred from homology"/>
<dbReference type="SMART" id="SM00313">
    <property type="entry name" value="PXA"/>
    <property type="match status" value="1"/>
</dbReference>
<feature type="domain" description="RGS" evidence="5">
    <location>
        <begin position="416"/>
        <end position="553"/>
    </location>
</feature>
<dbReference type="EMBL" id="UIGY01000017">
    <property type="protein sequence ID" value="SUZ08321.1"/>
    <property type="molecule type" value="Genomic_DNA"/>
</dbReference>
<dbReference type="GO" id="GO:0035091">
    <property type="term" value="F:phosphatidylinositol binding"/>
    <property type="evidence" value="ECO:0007669"/>
    <property type="project" value="InterPro"/>
</dbReference>
<dbReference type="Pfam" id="PF00615">
    <property type="entry name" value="RGS"/>
    <property type="match status" value="1"/>
</dbReference>
<dbReference type="PROSITE" id="PS51207">
    <property type="entry name" value="PXA"/>
    <property type="match status" value="1"/>
</dbReference>
<feature type="domain" description="PX" evidence="6">
    <location>
        <begin position="875"/>
        <end position="993"/>
    </location>
</feature>
<reference evidence="8" key="2">
    <citation type="submission" date="2013-01" db="EMBL/GenBank/DDBJ databases">
        <title>The wheat powdery mildew genome reveals unique evolution of an obligate biotroph.</title>
        <authorList>
            <person name="Oberhaensli S."/>
            <person name="Wicker T."/>
            <person name="Keller B."/>
        </authorList>
    </citation>
    <scope>NUCLEOTIDE SEQUENCE</scope>
    <source>
        <strain evidence="8">96224</strain>
    </source>
</reference>
<feature type="transmembrane region" description="Helical" evidence="4">
    <location>
        <begin position="32"/>
        <end position="53"/>
    </location>
</feature>
<reference evidence="9" key="3">
    <citation type="submission" date="2018-07" db="EMBL/GenBank/DDBJ databases">
        <authorList>
            <person name="Quirk P.G."/>
            <person name="Krulwich T.A."/>
        </authorList>
    </citation>
    <scope>NUCLEOTIDE SEQUENCE</scope>
    <source>
        <strain evidence="9">96224</strain>
    </source>
</reference>
<feature type="region of interest" description="Disordered" evidence="3">
    <location>
        <begin position="559"/>
        <end position="627"/>
    </location>
</feature>
<protein>
    <submittedName>
        <fullName evidence="9">Bgt-4954</fullName>
    </submittedName>
    <submittedName>
        <fullName evidence="8">Intermediate filament protein</fullName>
    </submittedName>
</protein>
<dbReference type="Pfam" id="PF00787">
    <property type="entry name" value="PX"/>
    <property type="match status" value="1"/>
</dbReference>
<feature type="domain" description="PXA" evidence="7">
    <location>
        <begin position="102"/>
        <end position="291"/>
    </location>
</feature>
<dbReference type="AlphaFoldDB" id="A0A061HQW1"/>
<dbReference type="HOGENOM" id="CLU_002131_1_0_1"/>
<dbReference type="SMART" id="SM00312">
    <property type="entry name" value="PX"/>
    <property type="match status" value="1"/>
</dbReference>
<gene>
    <name evidence="8" type="ORF">BGT96224_4954</name>
    <name evidence="9" type="ORF">BGT96224V2_LOCUS1491</name>
</gene>
<dbReference type="OrthoDB" id="120967at2759"/>
<dbReference type="PANTHER" id="PTHR22775">
    <property type="entry name" value="SORTING NEXIN"/>
    <property type="match status" value="1"/>
</dbReference>
<evidence type="ECO:0000313" key="9">
    <source>
        <dbReference type="EMBL" id="SUZ08321.1"/>
    </source>
</evidence>
<dbReference type="PROSITE" id="PS50195">
    <property type="entry name" value="PX"/>
    <property type="match status" value="1"/>
</dbReference>
<evidence type="ECO:0000256" key="3">
    <source>
        <dbReference type="SAM" id="MobiDB-lite"/>
    </source>
</evidence>
<keyword evidence="2" id="KW-0175">Coiled coil</keyword>
<dbReference type="InterPro" id="IPR036305">
    <property type="entry name" value="RGS_sf"/>
</dbReference>
<dbReference type="Gene3D" id="1.10.167.10">
    <property type="entry name" value="Regulator of G-protein Signalling 4, domain 2"/>
    <property type="match status" value="1"/>
</dbReference>
<evidence type="ECO:0000259" key="5">
    <source>
        <dbReference type="PROSITE" id="PS50132"/>
    </source>
</evidence>
<feature type="compositionally biased region" description="Polar residues" evidence="3">
    <location>
        <begin position="617"/>
        <end position="627"/>
    </location>
</feature>
<keyword evidence="4" id="KW-1133">Transmembrane helix</keyword>
<dbReference type="InterPro" id="IPR016137">
    <property type="entry name" value="RGS"/>
</dbReference>
<dbReference type="Pfam" id="PF02194">
    <property type="entry name" value="PXA"/>
    <property type="match status" value="1"/>
</dbReference>